<gene>
    <name evidence="2" type="ORF">UCREL1_10462</name>
</gene>
<dbReference type="Proteomes" id="UP000012174">
    <property type="component" value="Unassembled WGS sequence"/>
</dbReference>
<dbReference type="CDD" id="cd02226">
    <property type="entry name" value="cupin_YdbB-like"/>
    <property type="match status" value="1"/>
</dbReference>
<evidence type="ECO:0000259" key="1">
    <source>
        <dbReference type="Pfam" id="PF00190"/>
    </source>
</evidence>
<dbReference type="InterPro" id="IPR006045">
    <property type="entry name" value="Cupin_1"/>
</dbReference>
<dbReference type="OrthoDB" id="204928at2759"/>
<dbReference type="STRING" id="1287681.M7SEJ0"/>
<dbReference type="EMBL" id="KB707412">
    <property type="protein sequence ID" value="EMR62603.1"/>
    <property type="molecule type" value="Genomic_DNA"/>
</dbReference>
<feature type="domain" description="Cupin type-1" evidence="1">
    <location>
        <begin position="37"/>
        <end position="113"/>
    </location>
</feature>
<organism evidence="2 3">
    <name type="scientific">Eutypa lata (strain UCR-EL1)</name>
    <name type="common">Grapevine dieback disease fungus</name>
    <name type="synonym">Eutypa armeniacae</name>
    <dbReference type="NCBI Taxonomy" id="1287681"/>
    <lineage>
        <taxon>Eukaryota</taxon>
        <taxon>Fungi</taxon>
        <taxon>Dikarya</taxon>
        <taxon>Ascomycota</taxon>
        <taxon>Pezizomycotina</taxon>
        <taxon>Sordariomycetes</taxon>
        <taxon>Xylariomycetidae</taxon>
        <taxon>Xylariales</taxon>
        <taxon>Diatrypaceae</taxon>
        <taxon>Eutypa</taxon>
    </lineage>
</organism>
<proteinExistence type="predicted"/>
<accession>M7SEJ0</accession>
<name>M7SEJ0_EUTLA</name>
<dbReference type="HOGENOM" id="CLU_131430_1_0_1"/>
<dbReference type="InterPro" id="IPR011051">
    <property type="entry name" value="RmlC_Cupin_sf"/>
</dbReference>
<evidence type="ECO:0000313" key="3">
    <source>
        <dbReference type="Proteomes" id="UP000012174"/>
    </source>
</evidence>
<protein>
    <submittedName>
        <fullName evidence="2">Putative mannose-6-phosphate isomerase protein</fullName>
    </submittedName>
</protein>
<keyword evidence="3" id="KW-1185">Reference proteome</keyword>
<dbReference type="KEGG" id="ela:UCREL1_10462"/>
<reference evidence="3" key="1">
    <citation type="journal article" date="2013" name="Genome Announc.">
        <title>Draft genome sequence of the grapevine dieback fungus Eutypa lata UCR-EL1.</title>
        <authorList>
            <person name="Blanco-Ulate B."/>
            <person name="Rolshausen P.E."/>
            <person name="Cantu D."/>
        </authorList>
    </citation>
    <scope>NUCLEOTIDE SEQUENCE [LARGE SCALE GENOMIC DNA]</scope>
    <source>
        <strain evidence="3">UCR-EL1</strain>
    </source>
</reference>
<dbReference type="PANTHER" id="PTHR36114:SF1">
    <property type="entry name" value="16.7 KDA PROTEIN IN WHIE LOCUS"/>
    <property type="match status" value="1"/>
</dbReference>
<dbReference type="Pfam" id="PF00190">
    <property type="entry name" value="Cupin_1"/>
    <property type="match status" value="1"/>
</dbReference>
<dbReference type="SUPFAM" id="SSF51182">
    <property type="entry name" value="RmlC-like cupins"/>
    <property type="match status" value="1"/>
</dbReference>
<dbReference type="eggNOG" id="ENOG502SBFF">
    <property type="taxonomic scope" value="Eukaryota"/>
</dbReference>
<dbReference type="GO" id="GO:0016853">
    <property type="term" value="F:isomerase activity"/>
    <property type="evidence" value="ECO:0007669"/>
    <property type="project" value="UniProtKB-KW"/>
</dbReference>
<dbReference type="OMA" id="QGEFVWH"/>
<evidence type="ECO:0000313" key="2">
    <source>
        <dbReference type="EMBL" id="EMR62603.1"/>
    </source>
</evidence>
<dbReference type="Gene3D" id="2.60.120.10">
    <property type="entry name" value="Jelly Rolls"/>
    <property type="match status" value="1"/>
</dbReference>
<sequence length="147" mass="16122">MATPISVPATFASFSETWSPRLIAAVNDAHVKVARLDGSFVWHAHADSDELFYVLSGEMDLDVEVHRRSESEPERLGTENEKTEAEVEVQVVQMRAGNIYVVPRGVRHRPVARDAQVLLVERDTTVNTGDAAGAEASGRTRAPVDAR</sequence>
<keyword evidence="2" id="KW-0413">Isomerase</keyword>
<dbReference type="PANTHER" id="PTHR36114">
    <property type="entry name" value="16.7 KDA PROTEIN IN WHIE LOCUS"/>
    <property type="match status" value="1"/>
</dbReference>
<dbReference type="InterPro" id="IPR052044">
    <property type="entry name" value="PKS_Associated_Protein"/>
</dbReference>
<dbReference type="InterPro" id="IPR014710">
    <property type="entry name" value="RmlC-like_jellyroll"/>
</dbReference>
<dbReference type="AlphaFoldDB" id="M7SEJ0"/>